<keyword evidence="3" id="KW-1185">Reference proteome</keyword>
<feature type="transmembrane region" description="Helical" evidence="1">
    <location>
        <begin position="36"/>
        <end position="63"/>
    </location>
</feature>
<proteinExistence type="predicted"/>
<dbReference type="RefSeq" id="WP_317980645.1">
    <property type="nucleotide sequence ID" value="NZ_BTCL01000011.1"/>
</dbReference>
<name>A0ABQ6NQA2_9BACL</name>
<protein>
    <submittedName>
        <fullName evidence="2">Uncharacterized protein</fullName>
    </submittedName>
</protein>
<dbReference type="EMBL" id="BTCL01000011">
    <property type="protein sequence ID" value="GMK46260.1"/>
    <property type="molecule type" value="Genomic_DNA"/>
</dbReference>
<gene>
    <name evidence="2" type="ORF">PghCCS26_33890</name>
</gene>
<feature type="transmembrane region" description="Helical" evidence="1">
    <location>
        <begin position="347"/>
        <end position="368"/>
    </location>
</feature>
<evidence type="ECO:0000313" key="3">
    <source>
        <dbReference type="Proteomes" id="UP001285921"/>
    </source>
</evidence>
<reference evidence="2 3" key="1">
    <citation type="submission" date="2023-05" db="EMBL/GenBank/DDBJ databases">
        <title>Draft genome of Paenibacillus sp. CCS26.</title>
        <authorList>
            <person name="Akita H."/>
            <person name="Shinto Y."/>
            <person name="Kimura Z."/>
        </authorList>
    </citation>
    <scope>NUCLEOTIDE SEQUENCE [LARGE SCALE GENOMIC DNA]</scope>
    <source>
        <strain evidence="2 3">CCS26</strain>
    </source>
</reference>
<keyword evidence="1" id="KW-0812">Transmembrane</keyword>
<organism evidence="2 3">
    <name type="scientific">Paenibacillus glycanilyticus</name>
    <dbReference type="NCBI Taxonomy" id="126569"/>
    <lineage>
        <taxon>Bacteria</taxon>
        <taxon>Bacillati</taxon>
        <taxon>Bacillota</taxon>
        <taxon>Bacilli</taxon>
        <taxon>Bacillales</taxon>
        <taxon>Paenibacillaceae</taxon>
        <taxon>Paenibacillus</taxon>
    </lineage>
</organism>
<feature type="transmembrane region" description="Helical" evidence="1">
    <location>
        <begin position="166"/>
        <end position="186"/>
    </location>
</feature>
<sequence length="416" mass="47221">MPHHKFQSASIKPRYSKGHISVLGINSVYPRPPWVAAWWSIAFPGFGHMFLGKYLHGFVLIIWELVVNNKSNLNMGIALSFQGRFEEAKAQLNQNWLLLYVAVFAYSIWDSYRCAVENNKSHTLSEIEDAPVAPSDVSFFDVVILDKKHPWAGLVWSALSPGLGQLYSGSTVVGTFILAWWIFVCYKAMAVRAWLYSFLGDFESMISLVDWQWFLFLPSMYVFALYQAFASVNENNILFDIEQIRYLRMRAENLGQLNAMDNNLVKILATFEHSPYVEMAIHDMEKLGIPSERIIALPLENLEPQTHVIDSIHRVDGRSILDGAMVGGTVFMVLGTIYGFIWHWGPVIWGLIGLFIGFLIGLAIELAVNKKKLKFTSSRKSEVVIQLTCPETMKDQLIAVLKKRRAGGFVIMPHTH</sequence>
<accession>A0ABQ6NQA2</accession>
<keyword evidence="1" id="KW-1133">Transmembrane helix</keyword>
<feature type="transmembrane region" description="Helical" evidence="1">
    <location>
        <begin position="220"/>
        <end position="239"/>
    </location>
</feature>
<feature type="transmembrane region" description="Helical" evidence="1">
    <location>
        <begin position="320"/>
        <end position="341"/>
    </location>
</feature>
<comment type="caution">
    <text evidence="2">The sequence shown here is derived from an EMBL/GenBank/DDBJ whole genome shotgun (WGS) entry which is preliminary data.</text>
</comment>
<keyword evidence="1" id="KW-0472">Membrane</keyword>
<evidence type="ECO:0000256" key="1">
    <source>
        <dbReference type="SAM" id="Phobius"/>
    </source>
</evidence>
<dbReference type="Proteomes" id="UP001285921">
    <property type="component" value="Unassembled WGS sequence"/>
</dbReference>
<evidence type="ECO:0000313" key="2">
    <source>
        <dbReference type="EMBL" id="GMK46260.1"/>
    </source>
</evidence>